<comment type="similarity">
    <text evidence="1">Belongs to the CFA/CMAS family.</text>
</comment>
<dbReference type="EMBL" id="SLWS01000012">
    <property type="protein sequence ID" value="TCO52339.1"/>
    <property type="molecule type" value="Genomic_DNA"/>
</dbReference>
<reference evidence="6 7" key="1">
    <citation type="submission" date="2019-03" db="EMBL/GenBank/DDBJ databases">
        <title>Genomic Encyclopedia of Type Strains, Phase IV (KMG-IV): sequencing the most valuable type-strain genomes for metagenomic binning, comparative biology and taxonomic classification.</title>
        <authorList>
            <person name="Goeker M."/>
        </authorList>
    </citation>
    <scope>NUCLEOTIDE SEQUENCE [LARGE SCALE GENOMIC DNA]</scope>
    <source>
        <strain evidence="6 7">DSM 45934</strain>
    </source>
</reference>
<evidence type="ECO:0000256" key="1">
    <source>
        <dbReference type="ARBA" id="ARBA00010815"/>
    </source>
</evidence>
<gene>
    <name evidence="6" type="ORF">EV192_11270</name>
</gene>
<name>A0A4R2J911_9PSEU</name>
<keyword evidence="3" id="KW-0808">Transferase</keyword>
<evidence type="ECO:0000256" key="3">
    <source>
        <dbReference type="ARBA" id="ARBA00022679"/>
    </source>
</evidence>
<evidence type="ECO:0000313" key="6">
    <source>
        <dbReference type="EMBL" id="TCO52339.1"/>
    </source>
</evidence>
<protein>
    <submittedName>
        <fullName evidence="6">Cyclopropane-fatty-acyl-phospholipid synthase</fullName>
    </submittedName>
</protein>
<proteinExistence type="inferred from homology"/>
<dbReference type="InterPro" id="IPR029063">
    <property type="entry name" value="SAM-dependent_MTases_sf"/>
</dbReference>
<keyword evidence="2" id="KW-0489">Methyltransferase</keyword>
<dbReference type="AlphaFoldDB" id="A0A4R2J911"/>
<dbReference type="InterPro" id="IPR050723">
    <property type="entry name" value="CFA/CMAS"/>
</dbReference>
<keyword evidence="5" id="KW-0443">Lipid metabolism</keyword>
<dbReference type="CDD" id="cd02440">
    <property type="entry name" value="AdoMet_MTases"/>
    <property type="match status" value="1"/>
</dbReference>
<dbReference type="Pfam" id="PF02353">
    <property type="entry name" value="CMAS"/>
    <property type="match status" value="1"/>
</dbReference>
<evidence type="ECO:0000256" key="2">
    <source>
        <dbReference type="ARBA" id="ARBA00022603"/>
    </source>
</evidence>
<evidence type="ECO:0000256" key="5">
    <source>
        <dbReference type="ARBA" id="ARBA00023098"/>
    </source>
</evidence>
<evidence type="ECO:0000313" key="7">
    <source>
        <dbReference type="Proteomes" id="UP000295680"/>
    </source>
</evidence>
<accession>A0A4R2J911</accession>
<dbReference type="PANTHER" id="PTHR43667:SF1">
    <property type="entry name" value="CYCLOPROPANE-FATTY-ACYL-PHOSPHOLIPID SYNTHASE"/>
    <property type="match status" value="1"/>
</dbReference>
<evidence type="ECO:0000256" key="4">
    <source>
        <dbReference type="ARBA" id="ARBA00022691"/>
    </source>
</evidence>
<dbReference type="GO" id="GO:0032259">
    <property type="term" value="P:methylation"/>
    <property type="evidence" value="ECO:0007669"/>
    <property type="project" value="UniProtKB-KW"/>
</dbReference>
<dbReference type="PANTHER" id="PTHR43667">
    <property type="entry name" value="CYCLOPROPANE-FATTY-ACYL-PHOSPHOLIPID SYNTHASE"/>
    <property type="match status" value="1"/>
</dbReference>
<comment type="caution">
    <text evidence="6">The sequence shown here is derived from an EMBL/GenBank/DDBJ whole genome shotgun (WGS) entry which is preliminary data.</text>
</comment>
<organism evidence="6 7">
    <name type="scientific">Actinocrispum wychmicini</name>
    <dbReference type="NCBI Taxonomy" id="1213861"/>
    <lineage>
        <taxon>Bacteria</taxon>
        <taxon>Bacillati</taxon>
        <taxon>Actinomycetota</taxon>
        <taxon>Actinomycetes</taxon>
        <taxon>Pseudonocardiales</taxon>
        <taxon>Pseudonocardiaceae</taxon>
        <taxon>Actinocrispum</taxon>
    </lineage>
</organism>
<dbReference type="Proteomes" id="UP000295680">
    <property type="component" value="Unassembled WGS sequence"/>
</dbReference>
<sequence>MGSRMTTVENTPARPAVEAIRHHYEISNDVYRIILGPPMMYSGGYWNEGEDLREGHDEAQYRKLDAFIELAKAKGANKVLDIGSGWGTMLDRVTRLHGAKKAVGVTLSRTQKEFVDSLGNPDVEIIVESWADHTAEEKYDAAFCVNALEHFVLSSLPPKERINSFRHFFGHVHSLLKEDGRFVLHMMTIEPPPLQRKLLDDLKFLQREEFEGCYIPHTHELIQAIGNKFEIIEIKNERETFSEACRAWLLNLADERERAVALSSEEVVQRFERYLDIFAYTLEDKVFNNFRIVLQRNP</sequence>
<keyword evidence="7" id="KW-1185">Reference proteome</keyword>
<keyword evidence="4" id="KW-0949">S-adenosyl-L-methionine</keyword>
<dbReference type="GO" id="GO:0008168">
    <property type="term" value="F:methyltransferase activity"/>
    <property type="evidence" value="ECO:0007669"/>
    <property type="project" value="UniProtKB-KW"/>
</dbReference>
<dbReference type="GO" id="GO:0006629">
    <property type="term" value="P:lipid metabolic process"/>
    <property type="evidence" value="ECO:0007669"/>
    <property type="project" value="UniProtKB-KW"/>
</dbReference>
<dbReference type="SUPFAM" id="SSF53335">
    <property type="entry name" value="S-adenosyl-L-methionine-dependent methyltransferases"/>
    <property type="match status" value="1"/>
</dbReference>
<dbReference type="Gene3D" id="3.40.50.150">
    <property type="entry name" value="Vaccinia Virus protein VP39"/>
    <property type="match status" value="1"/>
</dbReference>